<evidence type="ECO:0000313" key="1">
    <source>
        <dbReference type="EMBL" id="QDU67301.1"/>
    </source>
</evidence>
<gene>
    <name evidence="1" type="ORF">Pla133_23810</name>
</gene>
<dbReference type="EMBL" id="CP036287">
    <property type="protein sequence ID" value="QDU67301.1"/>
    <property type="molecule type" value="Genomic_DNA"/>
</dbReference>
<accession>A0A518BK00</accession>
<protein>
    <submittedName>
        <fullName evidence="1">Uncharacterized protein</fullName>
    </submittedName>
</protein>
<proteinExistence type="predicted"/>
<sequence length="171" mass="17133">MLGRIDKGIAGWGAVVGGILLCSGVSASAEPLQPVATGARLDCGGCVGNLGSQIWAPGGGLNVYGTLEITGGGCSDTCRPIGFCGLGGTLTVTGITGPTAVQQCEQLWLEGPPPSESNEVCRDVATQIEDGALGWVPPDLSCGTNLNFEINVGGASLFVIAYCAGCETAEE</sequence>
<dbReference type="KEGG" id="pbap:Pla133_23810"/>
<reference evidence="1 2" key="1">
    <citation type="submission" date="2019-02" db="EMBL/GenBank/DDBJ databases">
        <title>Deep-cultivation of Planctomycetes and their phenomic and genomic characterization uncovers novel biology.</title>
        <authorList>
            <person name="Wiegand S."/>
            <person name="Jogler M."/>
            <person name="Boedeker C."/>
            <person name="Pinto D."/>
            <person name="Vollmers J."/>
            <person name="Rivas-Marin E."/>
            <person name="Kohn T."/>
            <person name="Peeters S.H."/>
            <person name="Heuer A."/>
            <person name="Rast P."/>
            <person name="Oberbeckmann S."/>
            <person name="Bunk B."/>
            <person name="Jeske O."/>
            <person name="Meyerdierks A."/>
            <person name="Storesund J.E."/>
            <person name="Kallscheuer N."/>
            <person name="Luecker S."/>
            <person name="Lage O.M."/>
            <person name="Pohl T."/>
            <person name="Merkel B.J."/>
            <person name="Hornburger P."/>
            <person name="Mueller R.-W."/>
            <person name="Bruemmer F."/>
            <person name="Labrenz M."/>
            <person name="Spormann A.M."/>
            <person name="Op den Camp H."/>
            <person name="Overmann J."/>
            <person name="Amann R."/>
            <person name="Jetten M.S.M."/>
            <person name="Mascher T."/>
            <person name="Medema M.H."/>
            <person name="Devos D.P."/>
            <person name="Kaster A.-K."/>
            <person name="Ovreas L."/>
            <person name="Rohde M."/>
            <person name="Galperin M.Y."/>
            <person name="Jogler C."/>
        </authorList>
    </citation>
    <scope>NUCLEOTIDE SEQUENCE [LARGE SCALE GENOMIC DNA]</scope>
    <source>
        <strain evidence="1 2">Pla133</strain>
    </source>
</reference>
<organism evidence="1 2">
    <name type="scientific">Engelhardtia mirabilis</name>
    <dbReference type="NCBI Taxonomy" id="2528011"/>
    <lineage>
        <taxon>Bacteria</taxon>
        <taxon>Pseudomonadati</taxon>
        <taxon>Planctomycetota</taxon>
        <taxon>Planctomycetia</taxon>
        <taxon>Planctomycetia incertae sedis</taxon>
        <taxon>Engelhardtia</taxon>
    </lineage>
</organism>
<keyword evidence="2" id="KW-1185">Reference proteome</keyword>
<dbReference type="AlphaFoldDB" id="A0A518BK00"/>
<evidence type="ECO:0000313" key="2">
    <source>
        <dbReference type="Proteomes" id="UP000316921"/>
    </source>
</evidence>
<dbReference type="Proteomes" id="UP000316921">
    <property type="component" value="Chromosome"/>
</dbReference>
<name>A0A518BK00_9BACT</name>